<gene>
    <name evidence="1" type="ordered locus">FRAAL0404</name>
</gene>
<dbReference type="AlphaFoldDB" id="Q0RTL9"/>
<dbReference type="HOGENOM" id="CLU_046970_0_0_11"/>
<dbReference type="eggNOG" id="COG0526">
    <property type="taxonomic scope" value="Bacteria"/>
</dbReference>
<keyword evidence="2" id="KW-1185">Reference proteome</keyword>
<evidence type="ECO:0000313" key="2">
    <source>
        <dbReference type="Proteomes" id="UP000000657"/>
    </source>
</evidence>
<dbReference type="STRING" id="326424.FRAAL0404"/>
<organism evidence="1 2">
    <name type="scientific">Frankia alni (strain DSM 45986 / CECT 9034 / ACN14a)</name>
    <dbReference type="NCBI Taxonomy" id="326424"/>
    <lineage>
        <taxon>Bacteria</taxon>
        <taxon>Bacillati</taxon>
        <taxon>Actinomycetota</taxon>
        <taxon>Actinomycetes</taxon>
        <taxon>Frankiales</taxon>
        <taxon>Frankiaceae</taxon>
        <taxon>Frankia</taxon>
    </lineage>
</organism>
<dbReference type="EMBL" id="CT573213">
    <property type="protein sequence ID" value="CAJ59079.1"/>
    <property type="molecule type" value="Genomic_DNA"/>
</dbReference>
<dbReference type="KEGG" id="fal:FRAAL0404"/>
<reference evidence="1 2" key="1">
    <citation type="journal article" date="2007" name="Genome Res.">
        <title>Genome characteristics of facultatively symbiotic Frankia sp. strains reflect host range and host plant biogeography.</title>
        <authorList>
            <person name="Normand P."/>
            <person name="Lapierre P."/>
            <person name="Tisa L.S."/>
            <person name="Gogarten J.P."/>
            <person name="Alloisio N."/>
            <person name="Bagnarol E."/>
            <person name="Bassi C.A."/>
            <person name="Berry A.M."/>
            <person name="Bickhart D.M."/>
            <person name="Choisne N."/>
            <person name="Couloux A."/>
            <person name="Cournoyer B."/>
            <person name="Cruveiller S."/>
            <person name="Daubin V."/>
            <person name="Demange N."/>
            <person name="Francino M.P."/>
            <person name="Goltsman E."/>
            <person name="Huang Y."/>
            <person name="Kopp O.R."/>
            <person name="Labarre L."/>
            <person name="Lapidus A."/>
            <person name="Lavire C."/>
            <person name="Marechal J."/>
            <person name="Martinez M."/>
            <person name="Mastronunzio J.E."/>
            <person name="Mullin B.C."/>
            <person name="Niemann J."/>
            <person name="Pujic P."/>
            <person name="Rawnsley T."/>
            <person name="Rouy Z."/>
            <person name="Schenowitz C."/>
            <person name="Sellstedt A."/>
            <person name="Tavares F."/>
            <person name="Tomkins J.P."/>
            <person name="Vallenet D."/>
            <person name="Valverde C."/>
            <person name="Wall L.G."/>
            <person name="Wang Y."/>
            <person name="Medigue C."/>
            <person name="Benson D.R."/>
        </authorList>
    </citation>
    <scope>NUCLEOTIDE SEQUENCE [LARGE SCALE GENOMIC DNA]</scope>
    <source>
        <strain evidence="2">DSM 45986 / CECT 9034 / ACN14a</strain>
    </source>
</reference>
<evidence type="ECO:0000313" key="1">
    <source>
        <dbReference type="EMBL" id="CAJ59079.1"/>
    </source>
</evidence>
<name>Q0RTL9_FRAAA</name>
<accession>Q0RTL9</accession>
<protein>
    <submittedName>
        <fullName evidence="1">Uncharacterized protein</fullName>
    </submittedName>
</protein>
<proteinExistence type="predicted"/>
<dbReference type="Proteomes" id="UP000000657">
    <property type="component" value="Chromosome"/>
</dbReference>
<sequence>MVHEVPADQEAFDALARERGWSDGLPLVPPTPERVARYLAEWGTAPDEVIGALPPSLAPVTAEKLAVNAVMAGAPAAALPLLRAAVEAVADPGYELHALNATTGSVTTALIVNGAQRHALGIPFGAGCLGGADGRAASIGRALQLVMRNVAGQRVGVTSQSTFGQPGRVNGIVFGEWEERSPWAPLAERRGVPGDAVTAFGTMGTANICEVVATDADVLLKFVGRALAHPGANGYLVQLSFAEVVIALNPVWAALVGRAYPDVDDVRRILWENASIPLSEFPRQHQRQYEDIGWVDARGRVPLTRRPEDVLVMVAGGLGGLHGAALHSWGTTITQTRPVRP</sequence>